<gene>
    <name evidence="1" type="ORF">RRH01S_15_00090</name>
</gene>
<protein>
    <submittedName>
        <fullName evidence="1">Uncharacterized protein</fullName>
    </submittedName>
</protein>
<dbReference type="Proteomes" id="UP000026941">
    <property type="component" value="Unassembled WGS sequence"/>
</dbReference>
<proteinExistence type="predicted"/>
<evidence type="ECO:0000313" key="2">
    <source>
        <dbReference type="Proteomes" id="UP000026941"/>
    </source>
</evidence>
<accession>A0AA87UC86</accession>
<comment type="caution">
    <text evidence="1">The sequence shown here is derived from an EMBL/GenBank/DDBJ whole genome shotgun (WGS) entry which is preliminary data.</text>
</comment>
<evidence type="ECO:0000313" key="1">
    <source>
        <dbReference type="EMBL" id="GAJ96043.1"/>
    </source>
</evidence>
<dbReference type="RefSeq" id="WP_131597878.1">
    <property type="nucleotide sequence ID" value="NZ_BAYX01000015.1"/>
</dbReference>
<sequence>MPKFDKIESVFQSLMEATKFVLSKSECAEIQEYIDVGEYGLALRAAVAIYAEENKVASIEARISIGRLAEAMKIDPKQLLDRLPK</sequence>
<dbReference type="EMBL" id="BAYX01000015">
    <property type="protein sequence ID" value="GAJ96043.1"/>
    <property type="molecule type" value="Genomic_DNA"/>
</dbReference>
<reference evidence="1 2" key="1">
    <citation type="submission" date="2014-05" db="EMBL/GenBank/DDBJ databases">
        <title>Whole genome shotgun sequence of Rhizobium rhizogenes NBRC 13257.</title>
        <authorList>
            <person name="Katano-Makiyama Y."/>
            <person name="Hosoyama A."/>
            <person name="Hashimoto M."/>
            <person name="Hosoyama Y."/>
            <person name="Noguchi M."/>
            <person name="Tsuchikane K."/>
            <person name="Kimura A."/>
            <person name="Ohji S."/>
            <person name="Ichikawa N."/>
            <person name="Yamazoe A."/>
            <person name="Fujita N."/>
        </authorList>
    </citation>
    <scope>NUCLEOTIDE SEQUENCE [LARGE SCALE GENOMIC DNA]</scope>
    <source>
        <strain evidence="1 2">NBRC 13257</strain>
    </source>
</reference>
<dbReference type="AlphaFoldDB" id="A0AA87UC86"/>
<name>A0AA87UC86_RHIRH</name>
<organism evidence="1 2">
    <name type="scientific">Rhizobium rhizogenes NBRC 13257</name>
    <dbReference type="NCBI Taxonomy" id="1220581"/>
    <lineage>
        <taxon>Bacteria</taxon>
        <taxon>Pseudomonadati</taxon>
        <taxon>Pseudomonadota</taxon>
        <taxon>Alphaproteobacteria</taxon>
        <taxon>Hyphomicrobiales</taxon>
        <taxon>Rhizobiaceae</taxon>
        <taxon>Rhizobium/Agrobacterium group</taxon>
        <taxon>Rhizobium</taxon>
    </lineage>
</organism>